<evidence type="ECO:0000256" key="6">
    <source>
        <dbReference type="SAM" id="Phobius"/>
    </source>
</evidence>
<dbReference type="Proteomes" id="UP000838763">
    <property type="component" value="Unassembled WGS sequence"/>
</dbReference>
<evidence type="ECO:0000256" key="4">
    <source>
        <dbReference type="ARBA" id="ARBA00022989"/>
    </source>
</evidence>
<dbReference type="SUPFAM" id="SSF144083">
    <property type="entry name" value="Magnesium transport protein CorA, transmembrane region"/>
    <property type="match status" value="1"/>
</dbReference>
<dbReference type="EMBL" id="CALLCH030000015">
    <property type="protein sequence ID" value="CAI4217001.1"/>
    <property type="molecule type" value="Genomic_DNA"/>
</dbReference>
<dbReference type="InterPro" id="IPR045861">
    <property type="entry name" value="CorA_cytoplasmic_dom"/>
</dbReference>
<dbReference type="GO" id="GO:0015095">
    <property type="term" value="F:magnesium ion transmembrane transporter activity"/>
    <property type="evidence" value="ECO:0007669"/>
    <property type="project" value="InterPro"/>
</dbReference>
<dbReference type="SUPFAM" id="SSF143865">
    <property type="entry name" value="CorA soluble domain-like"/>
    <property type="match status" value="1"/>
</dbReference>
<evidence type="ECO:0000256" key="3">
    <source>
        <dbReference type="ARBA" id="ARBA00022692"/>
    </source>
</evidence>
<dbReference type="FunFam" id="1.20.58.340:FF:000014">
    <property type="entry name" value="CorA family metal ion transporter"/>
    <property type="match status" value="1"/>
</dbReference>
<organism evidence="7 8">
    <name type="scientific">Parascedosporium putredinis</name>
    <dbReference type="NCBI Taxonomy" id="1442378"/>
    <lineage>
        <taxon>Eukaryota</taxon>
        <taxon>Fungi</taxon>
        <taxon>Dikarya</taxon>
        <taxon>Ascomycota</taxon>
        <taxon>Pezizomycotina</taxon>
        <taxon>Sordariomycetes</taxon>
        <taxon>Hypocreomycetidae</taxon>
        <taxon>Microascales</taxon>
        <taxon>Microascaceae</taxon>
        <taxon>Parascedosporium</taxon>
    </lineage>
</organism>
<dbReference type="OrthoDB" id="29879at2759"/>
<dbReference type="CDD" id="cd12829">
    <property type="entry name" value="Alr1p-like"/>
    <property type="match status" value="1"/>
</dbReference>
<evidence type="ECO:0000256" key="2">
    <source>
        <dbReference type="ARBA" id="ARBA00009765"/>
    </source>
</evidence>
<proteinExistence type="inferred from homology"/>
<reference evidence="7" key="1">
    <citation type="submission" date="2022-11" db="EMBL/GenBank/DDBJ databases">
        <authorList>
            <person name="Scott C."/>
            <person name="Bruce N."/>
        </authorList>
    </citation>
    <scope>NUCLEOTIDE SEQUENCE</scope>
</reference>
<keyword evidence="8" id="KW-1185">Reference proteome</keyword>
<keyword evidence="3 6" id="KW-0812">Transmembrane</keyword>
<evidence type="ECO:0000313" key="7">
    <source>
        <dbReference type="EMBL" id="CAI4217001.1"/>
    </source>
</evidence>
<dbReference type="InterPro" id="IPR045863">
    <property type="entry name" value="CorA_TM1_TM2"/>
</dbReference>
<sequence>MYTVVFREGIISFHFSPTPHAANVRRRIRQLKDYLMVSSDWISYAIIDDITDVFGPLIHNIEEEVDDIDECIMSSWGTAAKKVEKDDEKVSDDGSSITEVVNTADVLRRAGDCRKRVMSLYRLLGNKADVIKGFAKRCNEQWEVTPHSDIGLYLGDIQDHILTMTSNLSHYEMILARAHGNYLAQINLKMTERSEQTADSLNKLTVLGTIVLPMNIITGLWGMNVWVPGQEYEGDLTWFFCITLGLICFGFACYYAARRVYLI</sequence>
<keyword evidence="4 6" id="KW-1133">Transmembrane helix</keyword>
<dbReference type="InterPro" id="IPR044089">
    <property type="entry name" value="Alr1-like"/>
</dbReference>
<keyword evidence="5 6" id="KW-0472">Membrane</keyword>
<protein>
    <submittedName>
        <fullName evidence="7">Uncharacterized protein</fullName>
    </submittedName>
</protein>
<dbReference type="GO" id="GO:0010961">
    <property type="term" value="P:intracellular magnesium ion homeostasis"/>
    <property type="evidence" value="ECO:0007669"/>
    <property type="project" value="TreeGrafter"/>
</dbReference>
<gene>
    <name evidence="7" type="ORF">PPNO1_LOCUS6644</name>
</gene>
<feature type="transmembrane region" description="Helical" evidence="6">
    <location>
        <begin position="236"/>
        <end position="257"/>
    </location>
</feature>
<evidence type="ECO:0000256" key="1">
    <source>
        <dbReference type="ARBA" id="ARBA00004141"/>
    </source>
</evidence>
<dbReference type="FunFam" id="1.20.58.340:FF:000008">
    <property type="entry name" value="CorA family metal ion transporter"/>
    <property type="match status" value="1"/>
</dbReference>
<accession>A0A9P1MCS9</accession>
<dbReference type="Pfam" id="PF01544">
    <property type="entry name" value="CorA"/>
    <property type="match status" value="1"/>
</dbReference>
<dbReference type="PANTHER" id="PTHR21535:SF51">
    <property type="entry name" value="MANGANESE RESISTANCE PROTEIN MNR2"/>
    <property type="match status" value="1"/>
</dbReference>
<feature type="transmembrane region" description="Helical" evidence="6">
    <location>
        <begin position="204"/>
        <end position="224"/>
    </location>
</feature>
<dbReference type="PANTHER" id="PTHR21535">
    <property type="entry name" value="MAGNESIUM AND COBALT TRANSPORT PROTEIN/MITOCHONDRIAL IMPORT INNER MEMBRANE TRANSLOCASE SUBUNIT TIM8"/>
    <property type="match status" value="1"/>
</dbReference>
<dbReference type="Gene3D" id="1.20.58.340">
    <property type="entry name" value="Magnesium transport protein CorA, transmembrane region"/>
    <property type="match status" value="2"/>
</dbReference>
<comment type="subcellular location">
    <subcellularLocation>
        <location evidence="1">Membrane</location>
        <topology evidence="1">Multi-pass membrane protein</topology>
    </subcellularLocation>
</comment>
<dbReference type="AlphaFoldDB" id="A0A9P1MCS9"/>
<name>A0A9P1MCS9_9PEZI</name>
<evidence type="ECO:0000313" key="8">
    <source>
        <dbReference type="Proteomes" id="UP000838763"/>
    </source>
</evidence>
<comment type="similarity">
    <text evidence="2">Belongs to the CorA metal ion transporter (MIT) (TC 1.A.35) family.</text>
</comment>
<dbReference type="GO" id="GO:0000329">
    <property type="term" value="C:fungal-type vacuole membrane"/>
    <property type="evidence" value="ECO:0007669"/>
    <property type="project" value="TreeGrafter"/>
</dbReference>
<comment type="caution">
    <text evidence="7">The sequence shown here is derived from an EMBL/GenBank/DDBJ whole genome shotgun (WGS) entry which is preliminary data.</text>
</comment>
<dbReference type="InterPro" id="IPR002523">
    <property type="entry name" value="MgTranspt_CorA/ZnTranspt_ZntB"/>
</dbReference>
<evidence type="ECO:0000256" key="5">
    <source>
        <dbReference type="ARBA" id="ARBA00023136"/>
    </source>
</evidence>